<dbReference type="Gramene" id="PRQ42417">
    <property type="protein sequence ID" value="PRQ42417"/>
    <property type="gene ID" value="RchiOBHm_Chr3g0457421"/>
</dbReference>
<reference evidence="2 3" key="1">
    <citation type="journal article" date="2018" name="Nat. Genet.">
        <title>The Rosa genome provides new insights in the design of modern roses.</title>
        <authorList>
            <person name="Bendahmane M."/>
        </authorList>
    </citation>
    <scope>NUCLEOTIDE SEQUENCE [LARGE SCALE GENOMIC DNA]</scope>
    <source>
        <strain evidence="3">cv. Old Blush</strain>
    </source>
</reference>
<keyword evidence="2" id="KW-0548">Nucleotidyltransferase</keyword>
<evidence type="ECO:0000313" key="2">
    <source>
        <dbReference type="EMBL" id="PRQ42417.1"/>
    </source>
</evidence>
<dbReference type="InterPro" id="IPR013103">
    <property type="entry name" value="RVT_2"/>
</dbReference>
<keyword evidence="2" id="KW-0808">Transferase</keyword>
<proteinExistence type="predicted"/>
<dbReference type="CDD" id="cd09272">
    <property type="entry name" value="RNase_HI_RT_Ty1"/>
    <property type="match status" value="1"/>
</dbReference>
<dbReference type="EMBL" id="PDCK01000041">
    <property type="protein sequence ID" value="PRQ42417.1"/>
    <property type="molecule type" value="Genomic_DNA"/>
</dbReference>
<dbReference type="AlphaFoldDB" id="A0A2P6R7N0"/>
<dbReference type="InterPro" id="IPR043502">
    <property type="entry name" value="DNA/RNA_pol_sf"/>
</dbReference>
<organism evidence="2 3">
    <name type="scientific">Rosa chinensis</name>
    <name type="common">China rose</name>
    <dbReference type="NCBI Taxonomy" id="74649"/>
    <lineage>
        <taxon>Eukaryota</taxon>
        <taxon>Viridiplantae</taxon>
        <taxon>Streptophyta</taxon>
        <taxon>Embryophyta</taxon>
        <taxon>Tracheophyta</taxon>
        <taxon>Spermatophyta</taxon>
        <taxon>Magnoliopsida</taxon>
        <taxon>eudicotyledons</taxon>
        <taxon>Gunneridae</taxon>
        <taxon>Pentapetalae</taxon>
        <taxon>rosids</taxon>
        <taxon>fabids</taxon>
        <taxon>Rosales</taxon>
        <taxon>Rosaceae</taxon>
        <taxon>Rosoideae</taxon>
        <taxon>Rosoideae incertae sedis</taxon>
        <taxon>Rosa</taxon>
    </lineage>
</organism>
<dbReference type="GO" id="GO:0003964">
    <property type="term" value="F:RNA-directed DNA polymerase activity"/>
    <property type="evidence" value="ECO:0007669"/>
    <property type="project" value="UniProtKB-KW"/>
</dbReference>
<dbReference type="PANTHER" id="PTHR11439">
    <property type="entry name" value="GAG-POL-RELATED RETROTRANSPOSON"/>
    <property type="match status" value="1"/>
</dbReference>
<gene>
    <name evidence="2" type="ORF">RchiOBHm_Chr3g0457421</name>
</gene>
<dbReference type="Proteomes" id="UP000238479">
    <property type="component" value="Chromosome 3"/>
</dbReference>
<sequence length="424" mass="48110">MNTVRVLLSLAANLNWPLHQFDVKNAFLHGELTEEVYMSLPPGYASNTHGDVVCRLKKSLYGLKQSPRAWFGRFTQSMRRFGYKQSNSDHTLFLKHQKGKVTVLIIYVDDMVITGDDLVEIGSLQKKLASEFEMKNLGDLKYFLGIEVARGKDGIFLCQRKYVLDLLAETGMLDCSPIDTPIEQNHKLAEYPDQLPTDKPRYQRLVGRLIYLSHTRPDVAYAVSVVSQFMHNPSERHMEAVVRILRYLKSAPGKGLMFSKYQHLDVSGYTDADWAGSITDRKSTSGYFTFVGGNLVTWRSKKQKVVARSSAEAEYRGMAHGVCELLWLRNLLRDLGVKPKSAMQLFCDNKAAIDISHNPIQHDRTKHVEVDRHFIKEKLDAKLISFPFVPAEEQLADILTKAVSSKLFHDSLGKLGLRDVYAPT</sequence>
<dbReference type="PANTHER" id="PTHR11439:SF467">
    <property type="entry name" value="INTEGRASE CATALYTIC DOMAIN-CONTAINING PROTEIN"/>
    <property type="match status" value="1"/>
</dbReference>
<evidence type="ECO:0000259" key="1">
    <source>
        <dbReference type="Pfam" id="PF07727"/>
    </source>
</evidence>
<dbReference type="STRING" id="74649.A0A2P6R7N0"/>
<keyword evidence="2" id="KW-0695">RNA-directed DNA polymerase</keyword>
<dbReference type="EC" id="2.7.7.49" evidence="2"/>
<accession>A0A2P6R7N0</accession>
<dbReference type="Pfam" id="PF07727">
    <property type="entry name" value="RVT_2"/>
    <property type="match status" value="1"/>
</dbReference>
<name>A0A2P6R7N0_ROSCH</name>
<evidence type="ECO:0000313" key="3">
    <source>
        <dbReference type="Proteomes" id="UP000238479"/>
    </source>
</evidence>
<comment type="caution">
    <text evidence="2">The sequence shown here is derived from an EMBL/GenBank/DDBJ whole genome shotgun (WGS) entry which is preliminary data.</text>
</comment>
<keyword evidence="3" id="KW-1185">Reference proteome</keyword>
<dbReference type="SUPFAM" id="SSF56672">
    <property type="entry name" value="DNA/RNA polymerases"/>
    <property type="match status" value="1"/>
</dbReference>
<feature type="domain" description="Reverse transcriptase Ty1/copia-type" evidence="1">
    <location>
        <begin position="2"/>
        <end position="183"/>
    </location>
</feature>
<protein>
    <submittedName>
        <fullName evidence="2">Putative RNA-directed DNA polymerase</fullName>
        <ecNumber evidence="2">2.7.7.49</ecNumber>
    </submittedName>
</protein>
<dbReference type="OMA" id="DWARNIS"/>